<dbReference type="Proteomes" id="UP000247681">
    <property type="component" value="Unassembled WGS sequence"/>
</dbReference>
<organism evidence="1 2">
    <name type="scientific">Flavobacterium hydrophilum</name>
    <dbReference type="NCBI Taxonomy" id="2211445"/>
    <lineage>
        <taxon>Bacteria</taxon>
        <taxon>Pseudomonadati</taxon>
        <taxon>Bacteroidota</taxon>
        <taxon>Flavobacteriia</taxon>
        <taxon>Flavobacteriales</taxon>
        <taxon>Flavobacteriaceae</taxon>
        <taxon>Flavobacterium</taxon>
    </lineage>
</organism>
<dbReference type="RefSeq" id="WP_110347027.1">
    <property type="nucleotide sequence ID" value="NZ_QJHL01000002.1"/>
</dbReference>
<dbReference type="SUPFAM" id="SSF117281">
    <property type="entry name" value="Kelch motif"/>
    <property type="match status" value="2"/>
</dbReference>
<reference evidence="1 2" key="1">
    <citation type="submission" date="2018-05" db="EMBL/GenBank/DDBJ databases">
        <title>Flavobacterium sp. strain IMCC34758, incomplete genome.</title>
        <authorList>
            <person name="Joung Y."/>
        </authorList>
    </citation>
    <scope>NUCLEOTIDE SEQUENCE [LARGE SCALE GENOMIC DNA]</scope>
    <source>
        <strain evidence="1 2">IMCC34758</strain>
    </source>
</reference>
<accession>A0A2V4C3I2</accession>
<dbReference type="Gene3D" id="2.120.10.80">
    <property type="entry name" value="Kelch-type beta propeller"/>
    <property type="match status" value="2"/>
</dbReference>
<dbReference type="OrthoDB" id="103335at2"/>
<comment type="caution">
    <text evidence="1">The sequence shown here is derived from an EMBL/GenBank/DDBJ whole genome shotgun (WGS) entry which is preliminary data.</text>
</comment>
<dbReference type="AlphaFoldDB" id="A0A2V4C3I2"/>
<gene>
    <name evidence="1" type="ORF">DMB68_12730</name>
</gene>
<keyword evidence="2" id="KW-1185">Reference proteome</keyword>
<dbReference type="PROSITE" id="PS51257">
    <property type="entry name" value="PROKAR_LIPOPROTEIN"/>
    <property type="match status" value="1"/>
</dbReference>
<protein>
    <submittedName>
        <fullName evidence="1">Galactose oxidase</fullName>
    </submittedName>
</protein>
<proteinExistence type="predicted"/>
<evidence type="ECO:0000313" key="2">
    <source>
        <dbReference type="Proteomes" id="UP000247681"/>
    </source>
</evidence>
<dbReference type="InterPro" id="IPR015915">
    <property type="entry name" value="Kelch-typ_b-propeller"/>
</dbReference>
<dbReference type="EMBL" id="QJHL01000002">
    <property type="protein sequence ID" value="PXY45537.1"/>
    <property type="molecule type" value="Genomic_DNA"/>
</dbReference>
<name>A0A2V4C3I2_9FLAO</name>
<dbReference type="PANTHER" id="PTHR45632">
    <property type="entry name" value="LD33804P"/>
    <property type="match status" value="1"/>
</dbReference>
<sequence length="335" mass="37401">MNNLKKGILFAALFSGLFFTGCSNDDEEDELIGNWIKKSAFDGPARSSAASFVIGDYAYITTGYTGDEYLKDLWAYNSNGDYWEQKADFTGIGRSSASSFELNGKGYIGLGYDGTNKLKDFYQYDPVSNSWEVKADFGGTGRYGAVGFQVGGKAYFGTGYDGNYLKDFYQYNDTDNTWTLVSGFSGNKRRHATVFVINDKAYLGTGVNNGTNQVDFWEFDPSTDVWTRKRDIDQDDDDDYSWNNDYAITRTNASSFSLNGLGYVVGGEGLKTVWEYNPSTDIWVERTALEGAARTDAVGFAINNRGFLMLGRIGSAYFDDSWEFKPLEEQNDDDN</sequence>
<evidence type="ECO:0000313" key="1">
    <source>
        <dbReference type="EMBL" id="PXY45537.1"/>
    </source>
</evidence>